<evidence type="ECO:0000313" key="2">
    <source>
        <dbReference type="EMBL" id="WPF90102.1"/>
    </source>
</evidence>
<feature type="domain" description="PIN" evidence="1">
    <location>
        <begin position="2"/>
        <end position="131"/>
    </location>
</feature>
<dbReference type="AlphaFoldDB" id="A0AAF0ZH45"/>
<protein>
    <submittedName>
        <fullName evidence="2">Type II toxin-antitoxin system VapC family toxin</fullName>
    </submittedName>
</protein>
<dbReference type="RefSeq" id="WP_320002184.1">
    <property type="nucleotide sequence ID" value="NZ_CP138348.1"/>
</dbReference>
<organism evidence="2">
    <name type="scientific">Cyanobacterium aponinum AL20115</name>
    <dbReference type="NCBI Taxonomy" id="3090662"/>
    <lineage>
        <taxon>Bacteria</taxon>
        <taxon>Bacillati</taxon>
        <taxon>Cyanobacteriota</taxon>
        <taxon>Cyanophyceae</taxon>
        <taxon>Oscillatoriophycideae</taxon>
        <taxon>Chroococcales</taxon>
        <taxon>Geminocystaceae</taxon>
        <taxon>Cyanobacterium</taxon>
    </lineage>
</organism>
<dbReference type="Gene3D" id="3.40.50.1010">
    <property type="entry name" value="5'-nuclease"/>
    <property type="match status" value="1"/>
</dbReference>
<name>A0AAF0ZH45_9CHRO</name>
<dbReference type="InterPro" id="IPR029060">
    <property type="entry name" value="PIN-like_dom_sf"/>
</dbReference>
<dbReference type="SUPFAM" id="SSF88723">
    <property type="entry name" value="PIN domain-like"/>
    <property type="match status" value="1"/>
</dbReference>
<dbReference type="EMBL" id="CP138348">
    <property type="protein sequence ID" value="WPF90102.1"/>
    <property type="molecule type" value="Genomic_DNA"/>
</dbReference>
<evidence type="ECO:0000259" key="1">
    <source>
        <dbReference type="Pfam" id="PF01850"/>
    </source>
</evidence>
<dbReference type="Pfam" id="PF01850">
    <property type="entry name" value="PIN"/>
    <property type="match status" value="1"/>
</dbReference>
<dbReference type="CDD" id="cd09881">
    <property type="entry name" value="PIN_VapC4-5_FitB-like"/>
    <property type="match status" value="1"/>
</dbReference>
<reference evidence="2" key="1">
    <citation type="submission" date="2023-11" db="EMBL/GenBank/DDBJ databases">
        <title>Genome sequence of Cyanobacterium aponinum BCRC AL20115.</title>
        <authorList>
            <person name="Chang H.-Y."/>
            <person name="Lin K.-M."/>
            <person name="Hsueh H.-T."/>
            <person name="Chu H.-A."/>
            <person name="Kuo C.-H."/>
        </authorList>
    </citation>
    <scope>NUCLEOTIDE SEQUENCE</scope>
    <source>
        <strain evidence="2">AL20115</strain>
    </source>
</reference>
<gene>
    <name evidence="2" type="ORF">SAY89_07490</name>
</gene>
<proteinExistence type="predicted"/>
<dbReference type="InterPro" id="IPR002716">
    <property type="entry name" value="PIN_dom"/>
</dbReference>
<sequence length="143" mass="16920">MYILDTDHLSILERNGKDAEFLKLRLKNINPQEISVTIITYQEQLQGWLSLINKSNNIDEQINIYKRIKKQLINYCQIPIIDFDEKAGKEFQILRKKYPKIGTMDLKIASIVIVNRAILLTRNSRDFEKIQDLLIEDWTQKIN</sequence>
<accession>A0AAF0ZH45</accession>